<keyword evidence="4" id="KW-0285">Flavoprotein</keyword>
<dbReference type="InterPro" id="IPR006056">
    <property type="entry name" value="RidA"/>
</dbReference>
<gene>
    <name evidence="8" type="ORF">ACET3X_004429</name>
</gene>
<dbReference type="SUPFAM" id="SSF51971">
    <property type="entry name" value="Nucleotide-binding domain"/>
    <property type="match status" value="1"/>
</dbReference>
<comment type="similarity">
    <text evidence="3">Belongs to the RutC family.</text>
</comment>
<evidence type="ECO:0000256" key="1">
    <source>
        <dbReference type="ARBA" id="ARBA00001974"/>
    </source>
</evidence>
<dbReference type="InterPro" id="IPR023209">
    <property type="entry name" value="DAO"/>
</dbReference>
<keyword evidence="5" id="KW-0274">FAD</keyword>
<dbReference type="InterPro" id="IPR006181">
    <property type="entry name" value="D-amino_acid_oxidase_CS"/>
</dbReference>
<protein>
    <recommendedName>
        <fullName evidence="7">FAD dependent oxidoreductase domain-containing protein</fullName>
    </recommendedName>
</protein>
<dbReference type="RefSeq" id="XP_069308407.1">
    <property type="nucleotide sequence ID" value="XM_069450632.1"/>
</dbReference>
<evidence type="ECO:0000256" key="2">
    <source>
        <dbReference type="ARBA" id="ARBA00006730"/>
    </source>
</evidence>
<evidence type="ECO:0000313" key="8">
    <source>
        <dbReference type="EMBL" id="KAL1797823.1"/>
    </source>
</evidence>
<feature type="domain" description="FAD dependent oxidoreductase" evidence="7">
    <location>
        <begin position="140"/>
        <end position="485"/>
    </location>
</feature>
<keyword evidence="6" id="KW-0560">Oxidoreductase</keyword>
<dbReference type="Gene3D" id="3.30.9.10">
    <property type="entry name" value="D-Amino Acid Oxidase, subunit A, domain 2"/>
    <property type="match status" value="1"/>
</dbReference>
<dbReference type="Pfam" id="PF01266">
    <property type="entry name" value="DAO"/>
    <property type="match status" value="1"/>
</dbReference>
<dbReference type="PROSITE" id="PS00677">
    <property type="entry name" value="DAO"/>
    <property type="match status" value="1"/>
</dbReference>
<evidence type="ECO:0000259" key="7">
    <source>
        <dbReference type="Pfam" id="PF01266"/>
    </source>
</evidence>
<evidence type="ECO:0000256" key="3">
    <source>
        <dbReference type="ARBA" id="ARBA00010552"/>
    </source>
</evidence>
<dbReference type="PANTHER" id="PTHR11530:SF16">
    <property type="entry name" value="D-AMINO ACID OXIDASE (AFU_ORTHOLOGUE AFUA_5G11290)"/>
    <property type="match status" value="1"/>
</dbReference>
<dbReference type="CDD" id="cd00448">
    <property type="entry name" value="YjgF_YER057c_UK114_family"/>
    <property type="match status" value="1"/>
</dbReference>
<dbReference type="InterPro" id="IPR035959">
    <property type="entry name" value="RutC-like_sf"/>
</dbReference>
<dbReference type="Gene3D" id="3.30.1330.40">
    <property type="entry name" value="RutC-like"/>
    <property type="match status" value="1"/>
</dbReference>
<evidence type="ECO:0000256" key="6">
    <source>
        <dbReference type="ARBA" id="ARBA00023002"/>
    </source>
</evidence>
<dbReference type="SUPFAM" id="SSF54373">
    <property type="entry name" value="FAD-linked reductases, C-terminal domain"/>
    <property type="match status" value="1"/>
</dbReference>
<reference evidence="8 9" key="1">
    <citation type="submission" date="2024-09" db="EMBL/GenBank/DDBJ databases">
        <title>T2T genomes of carrot and Alternaria dauci and their utility for understanding host-pathogen interaction during carrot leaf blight disease.</title>
        <authorList>
            <person name="Liu W."/>
            <person name="Xu S."/>
            <person name="Ou C."/>
            <person name="Liu X."/>
            <person name="Zhuang F."/>
            <person name="Deng X.W."/>
        </authorList>
    </citation>
    <scope>NUCLEOTIDE SEQUENCE [LARGE SCALE GENOMIC DNA]</scope>
    <source>
        <strain evidence="8 9">A2016</strain>
    </source>
</reference>
<name>A0ABR3UMW2_9PLEO</name>
<evidence type="ECO:0000256" key="5">
    <source>
        <dbReference type="ARBA" id="ARBA00022827"/>
    </source>
</evidence>
<accession>A0ABR3UMW2</accession>
<comment type="cofactor">
    <cofactor evidence="1">
        <name>FAD</name>
        <dbReference type="ChEBI" id="CHEBI:57692"/>
    </cofactor>
</comment>
<dbReference type="Gene3D" id="3.40.50.720">
    <property type="entry name" value="NAD(P)-binding Rossmann-like Domain"/>
    <property type="match status" value="1"/>
</dbReference>
<sequence>MSRETVYTKDAPAPPLNASQAVVCNGMVHCSGNLALDEKTMQIIPGGIQAETHRVLENLSTILKAAGSSLASVVKLNIFITSMVDFKAMNEVYNEIFSKFDQKPCRTCVPVLELAFGAKVEMDCVAVLDTPSAKFYTMPDIIVIGAGVSGLTSAYLLSKDPSNKIAVVAKHMPGDYDIEYASPWAGANFMPMSSSPGSQYERRTWPQLKRLAIDVPEAGIHLQKCRIYRRQKDMDKLRSSCGTTFNNVFAENPWWRNLVDEYRDLSTSEMPSGMASGCEFGSVCINPALYLPWLVGQCRANGVVFHRKVVTHVSELRSVGPSGFNPHIIVNATGLSSAKLGGIEDKSCYPIRGQVVVVRNVAPAMICVSGTDDGDDEACYMMTRAVGGGTILGGTMQNGNWESQPDPNTASRIMKRAVSMSPELTDGQGPEHLDVIRHGVGLRPGRESGVRIEKEKVDGIWVVHNYGHAGWGYQGSYGCAEQVVALVNEIPPQAKL</sequence>
<dbReference type="PANTHER" id="PTHR11530">
    <property type="entry name" value="D-AMINO ACID OXIDASE"/>
    <property type="match status" value="1"/>
</dbReference>
<dbReference type="SUPFAM" id="SSF55298">
    <property type="entry name" value="YjgF-like"/>
    <property type="match status" value="1"/>
</dbReference>
<comment type="caution">
    <text evidence="8">The sequence shown here is derived from an EMBL/GenBank/DDBJ whole genome shotgun (WGS) entry which is preliminary data.</text>
</comment>
<dbReference type="Pfam" id="PF01042">
    <property type="entry name" value="Ribonuc_L-PSP"/>
    <property type="match status" value="1"/>
</dbReference>
<dbReference type="NCBIfam" id="TIGR00004">
    <property type="entry name" value="Rid family detoxifying hydrolase"/>
    <property type="match status" value="1"/>
</dbReference>
<organism evidence="8 9">
    <name type="scientific">Alternaria dauci</name>
    <dbReference type="NCBI Taxonomy" id="48095"/>
    <lineage>
        <taxon>Eukaryota</taxon>
        <taxon>Fungi</taxon>
        <taxon>Dikarya</taxon>
        <taxon>Ascomycota</taxon>
        <taxon>Pezizomycotina</taxon>
        <taxon>Dothideomycetes</taxon>
        <taxon>Pleosporomycetidae</taxon>
        <taxon>Pleosporales</taxon>
        <taxon>Pleosporineae</taxon>
        <taxon>Pleosporaceae</taxon>
        <taxon>Alternaria</taxon>
        <taxon>Alternaria sect. Porri</taxon>
    </lineage>
</organism>
<evidence type="ECO:0000256" key="4">
    <source>
        <dbReference type="ARBA" id="ARBA00022630"/>
    </source>
</evidence>
<dbReference type="Proteomes" id="UP001578633">
    <property type="component" value="Chromosome 3"/>
</dbReference>
<comment type="similarity">
    <text evidence="2">Belongs to the DAMOX/DASOX family.</text>
</comment>
<dbReference type="InterPro" id="IPR006076">
    <property type="entry name" value="FAD-dep_OxRdtase"/>
</dbReference>
<dbReference type="GeneID" id="96084751"/>
<evidence type="ECO:0000313" key="9">
    <source>
        <dbReference type="Proteomes" id="UP001578633"/>
    </source>
</evidence>
<dbReference type="InterPro" id="IPR006175">
    <property type="entry name" value="YjgF/YER057c/UK114"/>
</dbReference>
<proteinExistence type="inferred from homology"/>
<keyword evidence="9" id="KW-1185">Reference proteome</keyword>
<dbReference type="EMBL" id="JBHGVX010000003">
    <property type="protein sequence ID" value="KAL1797823.1"/>
    <property type="molecule type" value="Genomic_DNA"/>
</dbReference>